<feature type="region of interest" description="Disordered" evidence="1">
    <location>
        <begin position="1"/>
        <end position="46"/>
    </location>
</feature>
<gene>
    <name evidence="2" type="ORF">mPipKuh1_001383</name>
</gene>
<name>A0A7J7Y7I8_PIPKU</name>
<evidence type="ECO:0000313" key="2">
    <source>
        <dbReference type="EMBL" id="KAF6357889.1"/>
    </source>
</evidence>
<feature type="region of interest" description="Disordered" evidence="1">
    <location>
        <begin position="58"/>
        <end position="77"/>
    </location>
</feature>
<evidence type="ECO:0000313" key="3">
    <source>
        <dbReference type="Proteomes" id="UP000558488"/>
    </source>
</evidence>
<accession>A0A7J7Y7I8</accession>
<dbReference type="Proteomes" id="UP000558488">
    <property type="component" value="Unassembled WGS sequence"/>
</dbReference>
<organism evidence="2 3">
    <name type="scientific">Pipistrellus kuhlii</name>
    <name type="common">Kuhl's pipistrelle</name>
    <dbReference type="NCBI Taxonomy" id="59472"/>
    <lineage>
        <taxon>Eukaryota</taxon>
        <taxon>Metazoa</taxon>
        <taxon>Chordata</taxon>
        <taxon>Craniata</taxon>
        <taxon>Vertebrata</taxon>
        <taxon>Euteleostomi</taxon>
        <taxon>Mammalia</taxon>
        <taxon>Eutheria</taxon>
        <taxon>Laurasiatheria</taxon>
        <taxon>Chiroptera</taxon>
        <taxon>Yangochiroptera</taxon>
        <taxon>Vespertilionidae</taxon>
        <taxon>Pipistrellus</taxon>
    </lineage>
</organism>
<keyword evidence="3" id="KW-1185">Reference proteome</keyword>
<comment type="caution">
    <text evidence="2">The sequence shown here is derived from an EMBL/GenBank/DDBJ whole genome shotgun (WGS) entry which is preliminary data.</text>
</comment>
<dbReference type="EMBL" id="JACAGB010000006">
    <property type="protein sequence ID" value="KAF6357889.1"/>
    <property type="molecule type" value="Genomic_DNA"/>
</dbReference>
<protein>
    <submittedName>
        <fullName evidence="2">Uncharacterized protein</fullName>
    </submittedName>
</protein>
<reference evidence="2 3" key="1">
    <citation type="journal article" date="2020" name="Nature">
        <title>Six reference-quality genomes reveal evolution of bat adaptations.</title>
        <authorList>
            <person name="Jebb D."/>
            <person name="Huang Z."/>
            <person name="Pippel M."/>
            <person name="Hughes G.M."/>
            <person name="Lavrichenko K."/>
            <person name="Devanna P."/>
            <person name="Winkler S."/>
            <person name="Jermiin L.S."/>
            <person name="Skirmuntt E.C."/>
            <person name="Katzourakis A."/>
            <person name="Burkitt-Gray L."/>
            <person name="Ray D.A."/>
            <person name="Sullivan K.A.M."/>
            <person name="Roscito J.G."/>
            <person name="Kirilenko B.M."/>
            <person name="Davalos L.M."/>
            <person name="Corthals A.P."/>
            <person name="Power M.L."/>
            <person name="Jones G."/>
            <person name="Ransome R.D."/>
            <person name="Dechmann D.K.N."/>
            <person name="Locatelli A.G."/>
            <person name="Puechmaille S.J."/>
            <person name="Fedrigo O."/>
            <person name="Jarvis E.D."/>
            <person name="Hiller M."/>
            <person name="Vernes S.C."/>
            <person name="Myers E.W."/>
            <person name="Teeling E.C."/>
        </authorList>
    </citation>
    <scope>NUCLEOTIDE SEQUENCE [LARGE SCALE GENOMIC DNA]</scope>
    <source>
        <strain evidence="2">MPipKuh1</strain>
        <tissue evidence="2">Flight muscle</tissue>
    </source>
</reference>
<proteinExistence type="predicted"/>
<evidence type="ECO:0000256" key="1">
    <source>
        <dbReference type="SAM" id="MobiDB-lite"/>
    </source>
</evidence>
<dbReference type="AlphaFoldDB" id="A0A7J7Y7I8"/>
<sequence>MVGRSVSMCSGRSGATEPSRKPCGGGGGRHRRAPRLQEQLPRPASPMFELPALCRTEDRFPAEAGGQRPSPRCRPRL</sequence>